<reference evidence="1 2" key="1">
    <citation type="journal article" date="2021" name="Nat. Plants">
        <title>The Taxus genome provides insights into paclitaxel biosynthesis.</title>
        <authorList>
            <person name="Xiong X."/>
            <person name="Gou J."/>
            <person name="Liao Q."/>
            <person name="Li Y."/>
            <person name="Zhou Q."/>
            <person name="Bi G."/>
            <person name="Li C."/>
            <person name="Du R."/>
            <person name="Wang X."/>
            <person name="Sun T."/>
            <person name="Guo L."/>
            <person name="Liang H."/>
            <person name="Lu P."/>
            <person name="Wu Y."/>
            <person name="Zhang Z."/>
            <person name="Ro D.K."/>
            <person name="Shang Y."/>
            <person name="Huang S."/>
            <person name="Yan J."/>
        </authorList>
    </citation>
    <scope>NUCLEOTIDE SEQUENCE [LARGE SCALE GENOMIC DNA]</scope>
    <source>
        <strain evidence="1">Ta-2019</strain>
    </source>
</reference>
<dbReference type="Proteomes" id="UP000824469">
    <property type="component" value="Unassembled WGS sequence"/>
</dbReference>
<evidence type="ECO:0000313" key="2">
    <source>
        <dbReference type="Proteomes" id="UP000824469"/>
    </source>
</evidence>
<accession>A0AA38F6N8</accession>
<sequence>MTVTLEDVFRILRLPITRKPVYQALPSAARGRDNSSIWSIRMRFGHSEVYHLRMGIMYAAHPGGDK</sequence>
<dbReference type="EMBL" id="JAHRHJ020000011">
    <property type="protein sequence ID" value="KAH9294579.1"/>
    <property type="molecule type" value="Genomic_DNA"/>
</dbReference>
<name>A0AA38F6N8_TAXCH</name>
<organism evidence="1 2">
    <name type="scientific">Taxus chinensis</name>
    <name type="common">Chinese yew</name>
    <name type="synonym">Taxus wallichiana var. chinensis</name>
    <dbReference type="NCBI Taxonomy" id="29808"/>
    <lineage>
        <taxon>Eukaryota</taxon>
        <taxon>Viridiplantae</taxon>
        <taxon>Streptophyta</taxon>
        <taxon>Embryophyta</taxon>
        <taxon>Tracheophyta</taxon>
        <taxon>Spermatophyta</taxon>
        <taxon>Pinopsida</taxon>
        <taxon>Pinidae</taxon>
        <taxon>Conifers II</taxon>
        <taxon>Cupressales</taxon>
        <taxon>Taxaceae</taxon>
        <taxon>Taxus</taxon>
    </lineage>
</organism>
<evidence type="ECO:0000313" key="1">
    <source>
        <dbReference type="EMBL" id="KAH9294579.1"/>
    </source>
</evidence>
<keyword evidence="2" id="KW-1185">Reference proteome</keyword>
<comment type="caution">
    <text evidence="1">The sequence shown here is derived from an EMBL/GenBank/DDBJ whole genome shotgun (WGS) entry which is preliminary data.</text>
</comment>
<dbReference type="AlphaFoldDB" id="A0AA38F6N8"/>
<feature type="non-terminal residue" evidence="1">
    <location>
        <position position="66"/>
    </location>
</feature>
<proteinExistence type="predicted"/>
<protein>
    <submittedName>
        <fullName evidence="1">Uncharacterized protein</fullName>
    </submittedName>
</protein>
<gene>
    <name evidence="1" type="ORF">KI387_038167</name>
</gene>